<sequence length="87" mass="9485">MYLCPTTRSHAQGIIKPELRPPAEQFGGPFEPAPLARSGVAQLQYDIFCPVHENSIPQPSLRGAQRSLSATPFLPGLKNRGIRGSFL</sequence>
<dbReference type="EMBL" id="BARW01016765">
    <property type="protein sequence ID" value="GAI94872.1"/>
    <property type="molecule type" value="Genomic_DNA"/>
</dbReference>
<name>X1SP76_9ZZZZ</name>
<comment type="caution">
    <text evidence="1">The sequence shown here is derived from an EMBL/GenBank/DDBJ whole genome shotgun (WGS) entry which is preliminary data.</text>
</comment>
<protein>
    <submittedName>
        <fullName evidence="1">Uncharacterized protein</fullName>
    </submittedName>
</protein>
<proteinExistence type="predicted"/>
<organism evidence="1">
    <name type="scientific">marine sediment metagenome</name>
    <dbReference type="NCBI Taxonomy" id="412755"/>
    <lineage>
        <taxon>unclassified sequences</taxon>
        <taxon>metagenomes</taxon>
        <taxon>ecological metagenomes</taxon>
    </lineage>
</organism>
<accession>X1SP76</accession>
<gene>
    <name evidence="1" type="ORF">S12H4_29108</name>
</gene>
<dbReference type="AlphaFoldDB" id="X1SP76"/>
<reference evidence="1" key="1">
    <citation type="journal article" date="2014" name="Front. Microbiol.">
        <title>High frequency of phylogenetically diverse reductive dehalogenase-homologous genes in deep subseafloor sedimentary metagenomes.</title>
        <authorList>
            <person name="Kawai M."/>
            <person name="Futagami T."/>
            <person name="Toyoda A."/>
            <person name="Takaki Y."/>
            <person name="Nishi S."/>
            <person name="Hori S."/>
            <person name="Arai W."/>
            <person name="Tsubouchi T."/>
            <person name="Morono Y."/>
            <person name="Uchiyama I."/>
            <person name="Ito T."/>
            <person name="Fujiyama A."/>
            <person name="Inagaki F."/>
            <person name="Takami H."/>
        </authorList>
    </citation>
    <scope>NUCLEOTIDE SEQUENCE</scope>
    <source>
        <strain evidence="1">Expedition CK06-06</strain>
    </source>
</reference>
<evidence type="ECO:0000313" key="1">
    <source>
        <dbReference type="EMBL" id="GAI94872.1"/>
    </source>
</evidence>